<organism evidence="6 7">
    <name type="scientific">Virgibacillus halodenitrificans</name>
    <name type="common">Bacillus halodenitrificans</name>
    <dbReference type="NCBI Taxonomy" id="1482"/>
    <lineage>
        <taxon>Bacteria</taxon>
        <taxon>Bacillati</taxon>
        <taxon>Bacillota</taxon>
        <taxon>Bacilli</taxon>
        <taxon>Bacillales</taxon>
        <taxon>Bacillaceae</taxon>
        <taxon>Virgibacillus</taxon>
    </lineage>
</organism>
<dbReference type="Gene3D" id="1.10.10.10">
    <property type="entry name" value="Winged helix-like DNA-binding domain superfamily/Winged helix DNA-binding domain"/>
    <property type="match status" value="1"/>
</dbReference>
<reference evidence="6 7" key="1">
    <citation type="submission" date="2020-09" db="EMBL/GenBank/DDBJ databases">
        <title>Draft Genome Sequences of Oil-Oxidizing Bacteria Halomonas titanicae, Marinobacter lutaoensis, and Virgibacillus halodenitrificans Isolated from Highly Saline Environments.</title>
        <authorList>
            <person name="Grouzdev D.S."/>
            <person name="Sokolova D.S."/>
            <person name="Semenova E.M."/>
            <person name="Borzenkov I.A."/>
            <person name="Bidzhieva S.K."/>
            <person name="Poltaraus A.B."/>
            <person name="Nazina T.N."/>
        </authorList>
    </citation>
    <scope>NUCLEOTIDE SEQUENCE [LARGE SCALE GENOMIC DNA]</scope>
    <source>
        <strain evidence="6 7">VKM B-3472D</strain>
    </source>
</reference>
<dbReference type="CDD" id="cd05013">
    <property type="entry name" value="SIS_RpiR"/>
    <property type="match status" value="1"/>
</dbReference>
<dbReference type="InterPro" id="IPR001347">
    <property type="entry name" value="SIS_dom"/>
</dbReference>
<evidence type="ECO:0000256" key="3">
    <source>
        <dbReference type="ARBA" id="ARBA00023163"/>
    </source>
</evidence>
<evidence type="ECO:0000256" key="2">
    <source>
        <dbReference type="ARBA" id="ARBA00023125"/>
    </source>
</evidence>
<evidence type="ECO:0000259" key="5">
    <source>
        <dbReference type="PROSITE" id="PS51464"/>
    </source>
</evidence>
<dbReference type="PROSITE" id="PS51071">
    <property type="entry name" value="HTH_RPIR"/>
    <property type="match status" value="1"/>
</dbReference>
<dbReference type="Pfam" id="PF01380">
    <property type="entry name" value="SIS"/>
    <property type="match status" value="1"/>
</dbReference>
<dbReference type="Gene3D" id="3.40.50.10490">
    <property type="entry name" value="Glucose-6-phosphate isomerase like protein, domain 1"/>
    <property type="match status" value="1"/>
</dbReference>
<evidence type="ECO:0000259" key="4">
    <source>
        <dbReference type="PROSITE" id="PS51071"/>
    </source>
</evidence>
<dbReference type="PANTHER" id="PTHR30514">
    <property type="entry name" value="GLUCOKINASE"/>
    <property type="match status" value="1"/>
</dbReference>
<keyword evidence="3" id="KW-0804">Transcription</keyword>
<dbReference type="EMBL" id="JACWEZ010000001">
    <property type="protein sequence ID" value="MBD1221032.1"/>
    <property type="molecule type" value="Genomic_DNA"/>
</dbReference>
<dbReference type="SUPFAM" id="SSF46689">
    <property type="entry name" value="Homeodomain-like"/>
    <property type="match status" value="1"/>
</dbReference>
<keyword evidence="7" id="KW-1185">Reference proteome</keyword>
<dbReference type="RefSeq" id="WP_121614599.1">
    <property type="nucleotide sequence ID" value="NZ_CP033049.1"/>
</dbReference>
<dbReference type="InterPro" id="IPR009057">
    <property type="entry name" value="Homeodomain-like_sf"/>
</dbReference>
<dbReference type="InterPro" id="IPR036388">
    <property type="entry name" value="WH-like_DNA-bd_sf"/>
</dbReference>
<sequence>MKSILDQIQLKYQTLSNTEKKIADYVMQNNTTLLNIHIKELAQQIDVSVATITRFCRKVGASGFVEFKILLRDAVERRDEPHDAIETVDSIYQTIIKSTNSLTNIQDYKTACSWVLDSEQIHIYGLGSSGLSAQELKTRIARMGLFVDTHIDSHAMIINASILTERDVVIAISSSGQTKEIIEAINLAKQKGAKVISITNYSETDLANSSDLILYTASIQHYLDKGFLNSQLSILISLDILSMMLLQNERIYIKHNETLRALHAYKKA</sequence>
<feature type="domain" description="SIS" evidence="5">
    <location>
        <begin position="111"/>
        <end position="251"/>
    </location>
</feature>
<dbReference type="Proteomes" id="UP000621631">
    <property type="component" value="Unassembled WGS sequence"/>
</dbReference>
<dbReference type="InterPro" id="IPR000281">
    <property type="entry name" value="HTH_RpiR"/>
</dbReference>
<dbReference type="InterPro" id="IPR046348">
    <property type="entry name" value="SIS_dom_sf"/>
</dbReference>
<evidence type="ECO:0000313" key="7">
    <source>
        <dbReference type="Proteomes" id="UP000621631"/>
    </source>
</evidence>
<dbReference type="PROSITE" id="PS51464">
    <property type="entry name" value="SIS"/>
    <property type="match status" value="1"/>
</dbReference>
<feature type="domain" description="HTH rpiR-type" evidence="4">
    <location>
        <begin position="2"/>
        <end position="78"/>
    </location>
</feature>
<accession>A0ABR7VKK0</accession>
<protein>
    <submittedName>
        <fullName evidence="6">MurR/RpiR family transcriptional regulator</fullName>
    </submittedName>
</protein>
<comment type="caution">
    <text evidence="6">The sequence shown here is derived from an EMBL/GenBank/DDBJ whole genome shotgun (WGS) entry which is preliminary data.</text>
</comment>
<evidence type="ECO:0000256" key="1">
    <source>
        <dbReference type="ARBA" id="ARBA00023015"/>
    </source>
</evidence>
<proteinExistence type="predicted"/>
<gene>
    <name evidence="6" type="ORF">IC602_00220</name>
</gene>
<dbReference type="PANTHER" id="PTHR30514:SF21">
    <property type="entry name" value="RPIR-FAMILY TRANSCRIPTIONAL REGULATOR"/>
    <property type="match status" value="1"/>
</dbReference>
<dbReference type="SUPFAM" id="SSF53697">
    <property type="entry name" value="SIS domain"/>
    <property type="match status" value="1"/>
</dbReference>
<dbReference type="InterPro" id="IPR035472">
    <property type="entry name" value="RpiR-like_SIS"/>
</dbReference>
<dbReference type="Pfam" id="PF01418">
    <property type="entry name" value="HTH_6"/>
    <property type="match status" value="1"/>
</dbReference>
<keyword evidence="2" id="KW-0238">DNA-binding</keyword>
<keyword evidence="1" id="KW-0805">Transcription regulation</keyword>
<name>A0ABR7VKK0_VIRHA</name>
<evidence type="ECO:0000313" key="6">
    <source>
        <dbReference type="EMBL" id="MBD1221032.1"/>
    </source>
</evidence>
<dbReference type="InterPro" id="IPR047640">
    <property type="entry name" value="RpiR-like"/>
</dbReference>